<feature type="compositionally biased region" description="Basic and acidic residues" evidence="1">
    <location>
        <begin position="54"/>
        <end position="66"/>
    </location>
</feature>
<sequence>MKLFIIVKKFTEGFKEGWYKCGTDKNTIQINDGELNIYDNNFPIFNDSYPNPNDKNHPDHDLYYGK</sequence>
<feature type="region of interest" description="Disordered" evidence="1">
    <location>
        <begin position="47"/>
        <end position="66"/>
    </location>
</feature>
<name>A0AAW8CIK5_9PAST</name>
<dbReference type="AlphaFoldDB" id="A0AAW8CIK5"/>
<proteinExistence type="predicted"/>
<evidence type="ECO:0000313" key="3">
    <source>
        <dbReference type="Proteomes" id="UP001226020"/>
    </source>
</evidence>
<keyword evidence="3" id="KW-1185">Reference proteome</keyword>
<accession>A0AAW8CIK5</accession>
<protein>
    <submittedName>
        <fullName evidence="2">Uncharacterized protein</fullName>
    </submittedName>
</protein>
<organism evidence="2 3">
    <name type="scientific">Phocoenobacter atlanticus subsp. atlanticus</name>
    <dbReference type="NCBI Taxonomy" id="3061285"/>
    <lineage>
        <taxon>Bacteria</taxon>
        <taxon>Pseudomonadati</taxon>
        <taxon>Pseudomonadota</taxon>
        <taxon>Gammaproteobacteria</taxon>
        <taxon>Pasteurellales</taxon>
        <taxon>Pasteurellaceae</taxon>
        <taxon>Phocoenobacter</taxon>
        <taxon>Phocoenobacter atlanticus</taxon>
    </lineage>
</organism>
<dbReference type="RefSeq" id="WP_306351440.1">
    <property type="nucleotide sequence ID" value="NZ_JASAWV010000005.1"/>
</dbReference>
<evidence type="ECO:0000313" key="2">
    <source>
        <dbReference type="EMBL" id="MDP8148276.1"/>
    </source>
</evidence>
<dbReference type="EMBL" id="JASAXT010000005">
    <property type="protein sequence ID" value="MDP8148276.1"/>
    <property type="molecule type" value="Genomic_DNA"/>
</dbReference>
<evidence type="ECO:0000256" key="1">
    <source>
        <dbReference type="SAM" id="MobiDB-lite"/>
    </source>
</evidence>
<comment type="caution">
    <text evidence="2">The sequence shown here is derived from an EMBL/GenBank/DDBJ whole genome shotgun (WGS) entry which is preliminary data.</text>
</comment>
<dbReference type="Proteomes" id="UP001226020">
    <property type="component" value="Unassembled WGS sequence"/>
</dbReference>
<gene>
    <name evidence="2" type="ORF">QJU57_04160</name>
</gene>
<reference evidence="2 3" key="1">
    <citation type="journal article" date="2023" name="Front. Microbiol.">
        <title>Phylogeography and host specificity of Pasteurellaceae pathogenic to sea-farmed fish in the north-east Atlantic.</title>
        <authorList>
            <person name="Gulla S."/>
            <person name="Colquhoun D.J."/>
            <person name="Olsen A.B."/>
            <person name="Spilsberg B."/>
            <person name="Lagesen K."/>
            <person name="Aakesson C.P."/>
            <person name="Strom S."/>
            <person name="Manji F."/>
            <person name="Birkbeck T.H."/>
            <person name="Nilsen H.K."/>
        </authorList>
    </citation>
    <scope>NUCLEOTIDE SEQUENCE [LARGE SCALE GENOMIC DNA]</scope>
    <source>
        <strain evidence="2 3">NVIB3131</strain>
    </source>
</reference>